<keyword evidence="2" id="KW-1185">Reference proteome</keyword>
<comment type="caution">
    <text evidence="1">The sequence shown here is derived from an EMBL/GenBank/DDBJ whole genome shotgun (WGS) entry which is preliminary data.</text>
</comment>
<sequence length="148" mass="15863">MHWGEERGSAQVSTATCQTTGNCTTPGSSHLNPQNGRAGIPCTTCIRDPAPPCLETSGKRAEKSAMLVGVSPCVYGDADSLPLSLYPWIQPPCHWEDGLCQTKSFPYKPSDTGEPLDCVAKYTMSRLSLAARILVHSIAVKYHASALI</sequence>
<protein>
    <submittedName>
        <fullName evidence="1">Uncharacterized protein</fullName>
    </submittedName>
</protein>
<name>A0A9K3D3Y3_9EUKA</name>
<accession>A0A9K3D3Y3</accession>
<organism evidence="1 2">
    <name type="scientific">Kipferlia bialata</name>
    <dbReference type="NCBI Taxonomy" id="797122"/>
    <lineage>
        <taxon>Eukaryota</taxon>
        <taxon>Metamonada</taxon>
        <taxon>Carpediemonas-like organisms</taxon>
        <taxon>Kipferlia</taxon>
    </lineage>
</organism>
<proteinExistence type="predicted"/>
<evidence type="ECO:0000313" key="1">
    <source>
        <dbReference type="EMBL" id="GIQ87576.1"/>
    </source>
</evidence>
<dbReference type="AlphaFoldDB" id="A0A9K3D3Y3"/>
<gene>
    <name evidence="1" type="ORF">KIPB_009643</name>
</gene>
<reference evidence="1 2" key="1">
    <citation type="journal article" date="2018" name="PLoS ONE">
        <title>The draft genome of Kipferlia bialata reveals reductive genome evolution in fornicate parasites.</title>
        <authorList>
            <person name="Tanifuji G."/>
            <person name="Takabayashi S."/>
            <person name="Kume K."/>
            <person name="Takagi M."/>
            <person name="Nakayama T."/>
            <person name="Kamikawa R."/>
            <person name="Inagaki Y."/>
            <person name="Hashimoto T."/>
        </authorList>
    </citation>
    <scope>NUCLEOTIDE SEQUENCE [LARGE SCALE GENOMIC DNA]</scope>
    <source>
        <strain evidence="1">NY0173</strain>
    </source>
</reference>
<dbReference type="EMBL" id="BDIP01003338">
    <property type="protein sequence ID" value="GIQ87576.1"/>
    <property type="molecule type" value="Genomic_DNA"/>
</dbReference>
<evidence type="ECO:0000313" key="2">
    <source>
        <dbReference type="Proteomes" id="UP000265618"/>
    </source>
</evidence>
<dbReference type="Proteomes" id="UP000265618">
    <property type="component" value="Unassembled WGS sequence"/>
</dbReference>